<dbReference type="EMBL" id="JALLPB020000418">
    <property type="protein sequence ID" value="KAL3809315.1"/>
    <property type="molecule type" value="Genomic_DNA"/>
</dbReference>
<proteinExistence type="predicted"/>
<dbReference type="Proteomes" id="UP001530377">
    <property type="component" value="Unassembled WGS sequence"/>
</dbReference>
<dbReference type="InterPro" id="IPR013766">
    <property type="entry name" value="Thioredoxin_domain"/>
</dbReference>
<keyword evidence="1" id="KW-1015">Disulfide bond</keyword>
<dbReference type="PROSITE" id="PS51352">
    <property type="entry name" value="THIOREDOXIN_2"/>
    <property type="match status" value="1"/>
</dbReference>
<evidence type="ECO:0000313" key="5">
    <source>
        <dbReference type="Proteomes" id="UP001530377"/>
    </source>
</evidence>
<accession>A0ABD3R8K3</accession>
<feature type="region of interest" description="Disordered" evidence="2">
    <location>
        <begin position="70"/>
        <end position="96"/>
    </location>
</feature>
<feature type="region of interest" description="Disordered" evidence="2">
    <location>
        <begin position="196"/>
        <end position="284"/>
    </location>
</feature>
<evidence type="ECO:0000259" key="3">
    <source>
        <dbReference type="PROSITE" id="PS51352"/>
    </source>
</evidence>
<evidence type="ECO:0000256" key="1">
    <source>
        <dbReference type="ARBA" id="ARBA00023157"/>
    </source>
</evidence>
<comment type="caution">
    <text evidence="4">The sequence shown here is derived from an EMBL/GenBank/DDBJ whole genome shotgun (WGS) entry which is preliminary data.</text>
</comment>
<feature type="domain" description="Thioredoxin" evidence="3">
    <location>
        <begin position="253"/>
        <end position="395"/>
    </location>
</feature>
<dbReference type="CDD" id="cd02947">
    <property type="entry name" value="TRX_family"/>
    <property type="match status" value="1"/>
</dbReference>
<keyword evidence="5" id="KW-1185">Reference proteome</keyword>
<gene>
    <name evidence="4" type="ORF">ACHAXA_008714</name>
</gene>
<dbReference type="AlphaFoldDB" id="A0ABD3R8K3"/>
<feature type="compositionally biased region" description="Low complexity" evidence="2">
    <location>
        <begin position="237"/>
        <end position="252"/>
    </location>
</feature>
<evidence type="ECO:0000313" key="4">
    <source>
        <dbReference type="EMBL" id="KAL3809315.1"/>
    </source>
</evidence>
<sequence>MLVPTIRRVGMKAEAADSILRSIDDSPCVANNTTMVAESTTRTIATTTMMMTSVTYASSILCGVGVTPTSSSSSSSSSSSHDGRTLLLHSRRRRPRQSCLSSSSSYVQSRFSLLLPLLLVVLAALSSCRTTCLAFSTSSSSSSSSSYSSPTWSRRWMTPSNNIRVVDELSRVSRRGDRHRHRMMSAVTDVPPVTASDVARRRRDHVEVDPPPVPPPSTSTSRMSSFQQRMRGLVQRNNNNNNNNSNNNNNNNVINGHRGPPSSGIGNRAAGDGGGGDGHIPPSNLRTIRTLEEYRDALDGCGKDGRIVVVRFFATWCKACKAIQPSYYRLASLYPSITFLEVPVTTENANLHQGLEVPSLPYGHIYYPGAGLVEEMRISRRHFHELSRAVRWYNEGMCGVGDRPPPMTGTEE</sequence>
<dbReference type="Pfam" id="PF00085">
    <property type="entry name" value="Thioredoxin"/>
    <property type="match status" value="1"/>
</dbReference>
<dbReference type="InterPro" id="IPR036249">
    <property type="entry name" value="Thioredoxin-like_sf"/>
</dbReference>
<name>A0ABD3R8K3_9STRA</name>
<feature type="compositionally biased region" description="Low complexity" evidence="2">
    <location>
        <begin position="70"/>
        <end position="88"/>
    </location>
</feature>
<evidence type="ECO:0000256" key="2">
    <source>
        <dbReference type="SAM" id="MobiDB-lite"/>
    </source>
</evidence>
<dbReference type="SUPFAM" id="SSF52833">
    <property type="entry name" value="Thioredoxin-like"/>
    <property type="match status" value="1"/>
</dbReference>
<organism evidence="4 5">
    <name type="scientific">Cyclostephanos tholiformis</name>
    <dbReference type="NCBI Taxonomy" id="382380"/>
    <lineage>
        <taxon>Eukaryota</taxon>
        <taxon>Sar</taxon>
        <taxon>Stramenopiles</taxon>
        <taxon>Ochrophyta</taxon>
        <taxon>Bacillariophyta</taxon>
        <taxon>Coscinodiscophyceae</taxon>
        <taxon>Thalassiosirophycidae</taxon>
        <taxon>Stephanodiscales</taxon>
        <taxon>Stephanodiscaceae</taxon>
        <taxon>Cyclostephanos</taxon>
    </lineage>
</organism>
<dbReference type="Gene3D" id="3.40.30.10">
    <property type="entry name" value="Glutaredoxin"/>
    <property type="match status" value="1"/>
</dbReference>
<protein>
    <recommendedName>
        <fullName evidence="3">Thioredoxin domain-containing protein</fullName>
    </recommendedName>
</protein>
<reference evidence="4 5" key="1">
    <citation type="submission" date="2024-10" db="EMBL/GenBank/DDBJ databases">
        <title>Updated reference genomes for cyclostephanoid diatoms.</title>
        <authorList>
            <person name="Roberts W.R."/>
            <person name="Alverson A.J."/>
        </authorList>
    </citation>
    <scope>NUCLEOTIDE SEQUENCE [LARGE SCALE GENOMIC DNA]</scope>
    <source>
        <strain evidence="4 5">AJA228-03</strain>
    </source>
</reference>
<dbReference type="PANTHER" id="PTHR46115">
    <property type="entry name" value="THIOREDOXIN-LIKE PROTEIN 1"/>
    <property type="match status" value="1"/>
</dbReference>